<name>A0ABS2CSJ2_9FLAO</name>
<gene>
    <name evidence="1" type="ORF">H9X54_001255</name>
</gene>
<evidence type="ECO:0008006" key="3">
    <source>
        <dbReference type="Google" id="ProtNLM"/>
    </source>
</evidence>
<dbReference type="Gene3D" id="3.80.10.10">
    <property type="entry name" value="Ribonuclease Inhibitor"/>
    <property type="match status" value="1"/>
</dbReference>
<evidence type="ECO:0000313" key="2">
    <source>
        <dbReference type="Proteomes" id="UP000759529"/>
    </source>
</evidence>
<comment type="caution">
    <text evidence="1">The sequence shown here is derived from an EMBL/GenBank/DDBJ whole genome shotgun (WGS) entry which is preliminary data.</text>
</comment>
<dbReference type="Proteomes" id="UP000759529">
    <property type="component" value="Unassembled WGS sequence"/>
</dbReference>
<dbReference type="SUPFAM" id="SSF52058">
    <property type="entry name" value="L domain-like"/>
    <property type="match status" value="1"/>
</dbReference>
<proteinExistence type="predicted"/>
<dbReference type="EMBL" id="JACSOD020000320">
    <property type="protein sequence ID" value="MBM6497933.1"/>
    <property type="molecule type" value="Genomic_DNA"/>
</dbReference>
<evidence type="ECO:0000313" key="1">
    <source>
        <dbReference type="EMBL" id="MBM6497933.1"/>
    </source>
</evidence>
<keyword evidence="2" id="KW-1185">Reference proteome</keyword>
<dbReference type="InterPro" id="IPR032675">
    <property type="entry name" value="LRR_dom_sf"/>
</dbReference>
<accession>A0ABS2CSJ2</accession>
<sequence length="286" mass="33926">MEFANKEKKRVYFLPEFQSELVKYFDVNSDATLILSFDSFIGRKTNIDFSKLLEINYRKICIVGNHNNPDEFKSLLKSEILTELDNRDLTLEYDFKNFPNLEILILSWHKKCSNISECVKLLELSLWAYKPKSQDLTEFSSLKSLKELRIIQSNIKTISGIENLQNIREMIFIGNRSLSFEDVDVVFPNVEVLYIESCKGIRIEKVVAMFPNVKDLNFFSSVEIESLRIILENLKKLEILNVYDLKISETDNRYWKDYKNLKLLNFQDRKHQLLKRKDFPEYQNCR</sequence>
<organism evidence="1 2">
    <name type="scientific">Flavobacterium macrobrachii</name>
    <dbReference type="NCBI Taxonomy" id="591204"/>
    <lineage>
        <taxon>Bacteria</taxon>
        <taxon>Pseudomonadati</taxon>
        <taxon>Bacteroidota</taxon>
        <taxon>Flavobacteriia</taxon>
        <taxon>Flavobacteriales</taxon>
        <taxon>Flavobacteriaceae</taxon>
        <taxon>Flavobacterium</taxon>
    </lineage>
</organism>
<protein>
    <recommendedName>
        <fullName evidence="3">Leucine-rich repeat domain-containing protein</fullName>
    </recommendedName>
</protein>
<dbReference type="RefSeq" id="WP_187658764.1">
    <property type="nucleotide sequence ID" value="NZ_JACSOD020000320.1"/>
</dbReference>
<reference evidence="1 2" key="1">
    <citation type="submission" date="2021-02" db="EMBL/GenBank/DDBJ databases">
        <authorList>
            <person name="Jung H.S."/>
            <person name="Chun B.H."/>
            <person name="Jeon C.O."/>
        </authorList>
    </citation>
    <scope>NUCLEOTIDE SEQUENCE [LARGE SCALE GENOMIC DNA]</scope>
    <source>
        <strain evidence="1 2">LMG 25203</strain>
    </source>
</reference>